<dbReference type="EMBL" id="JADJOT010000006">
    <property type="protein sequence ID" value="MBK7953580.1"/>
    <property type="molecule type" value="Genomic_DNA"/>
</dbReference>
<organism evidence="1 2">
    <name type="scientific">Candidatus Accumulibacter affinis</name>
    <dbReference type="NCBI Taxonomy" id="2954384"/>
    <lineage>
        <taxon>Bacteria</taxon>
        <taxon>Pseudomonadati</taxon>
        <taxon>Pseudomonadota</taxon>
        <taxon>Betaproteobacteria</taxon>
        <taxon>Candidatus Accumulibacter</taxon>
    </lineage>
</organism>
<evidence type="ECO:0000313" key="2">
    <source>
        <dbReference type="Proteomes" id="UP000706151"/>
    </source>
</evidence>
<protein>
    <submittedName>
        <fullName evidence="1">Uncharacterized protein</fullName>
    </submittedName>
</protein>
<dbReference type="AlphaFoldDB" id="A0A935T5X2"/>
<reference evidence="1 2" key="1">
    <citation type="submission" date="2020-10" db="EMBL/GenBank/DDBJ databases">
        <title>Connecting structure to function with the recovery of over 1000 high-quality activated sludge metagenome-assembled genomes encoding full-length rRNA genes using long-read sequencing.</title>
        <authorList>
            <person name="Singleton C.M."/>
            <person name="Petriglieri F."/>
            <person name="Kristensen J.M."/>
            <person name="Kirkegaard R.H."/>
            <person name="Michaelsen T.Y."/>
            <person name="Andersen M.H."/>
            <person name="Karst S.M."/>
            <person name="Dueholm M.S."/>
            <person name="Nielsen P.H."/>
            <person name="Albertsen M."/>
        </authorList>
    </citation>
    <scope>NUCLEOTIDE SEQUENCE [LARGE SCALE GENOMIC DNA]</scope>
    <source>
        <strain evidence="1">Fred_18-Q3-R57-64_BAT3C.720</strain>
    </source>
</reference>
<name>A0A935T5X2_9PROT</name>
<dbReference type="Proteomes" id="UP000706151">
    <property type="component" value="Unassembled WGS sequence"/>
</dbReference>
<proteinExistence type="predicted"/>
<accession>A0A935T5X2</accession>
<comment type="caution">
    <text evidence="1">The sequence shown here is derived from an EMBL/GenBank/DDBJ whole genome shotgun (WGS) entry which is preliminary data.</text>
</comment>
<gene>
    <name evidence="1" type="ORF">IPK02_06200</name>
</gene>
<evidence type="ECO:0000313" key="1">
    <source>
        <dbReference type="EMBL" id="MBK7953580.1"/>
    </source>
</evidence>
<sequence>MLLAHPVAGGEAAELQVVLPSRRDMADITALALDQVRMEIMHLGETVNSMLPGSIYYFAKRMANTVLPMVLQRE</sequence>